<dbReference type="Gene3D" id="1.10.10.10">
    <property type="entry name" value="Winged helix-like DNA-binding domain superfamily/Winged helix DNA-binding domain"/>
    <property type="match status" value="1"/>
</dbReference>
<dbReference type="InterPro" id="IPR000847">
    <property type="entry name" value="LysR_HTH_N"/>
</dbReference>
<dbReference type="SUPFAM" id="SSF46785">
    <property type="entry name" value="Winged helix' DNA-binding domain"/>
    <property type="match status" value="1"/>
</dbReference>
<comment type="caution">
    <text evidence="6">The sequence shown here is derived from an EMBL/GenBank/DDBJ whole genome shotgun (WGS) entry which is preliminary data.</text>
</comment>
<keyword evidence="7" id="KW-1185">Reference proteome</keyword>
<dbReference type="GO" id="GO:0003700">
    <property type="term" value="F:DNA-binding transcription factor activity"/>
    <property type="evidence" value="ECO:0007669"/>
    <property type="project" value="InterPro"/>
</dbReference>
<dbReference type="PRINTS" id="PR00039">
    <property type="entry name" value="HTHLYSR"/>
</dbReference>
<keyword evidence="3 6" id="KW-0238">DNA-binding</keyword>
<dbReference type="EMBL" id="JACHHN010000002">
    <property type="protein sequence ID" value="MBB5190581.1"/>
    <property type="molecule type" value="Genomic_DNA"/>
</dbReference>
<dbReference type="InterPro" id="IPR036390">
    <property type="entry name" value="WH_DNA-bd_sf"/>
</dbReference>
<evidence type="ECO:0000256" key="4">
    <source>
        <dbReference type="ARBA" id="ARBA00023163"/>
    </source>
</evidence>
<evidence type="ECO:0000259" key="5">
    <source>
        <dbReference type="PROSITE" id="PS50931"/>
    </source>
</evidence>
<evidence type="ECO:0000256" key="3">
    <source>
        <dbReference type="ARBA" id="ARBA00023125"/>
    </source>
</evidence>
<name>A0A840REA0_9NEIS</name>
<reference evidence="6 7" key="1">
    <citation type="submission" date="2020-08" db="EMBL/GenBank/DDBJ databases">
        <title>Genomic Encyclopedia of Type Strains, Phase IV (KMG-IV): sequencing the most valuable type-strain genomes for metagenomic binning, comparative biology and taxonomic classification.</title>
        <authorList>
            <person name="Goeker M."/>
        </authorList>
    </citation>
    <scope>NUCLEOTIDE SEQUENCE [LARGE SCALE GENOMIC DNA]</scope>
    <source>
        <strain evidence="6 7">DSM 18233</strain>
    </source>
</reference>
<dbReference type="Pfam" id="PF03466">
    <property type="entry name" value="LysR_substrate"/>
    <property type="match status" value="1"/>
</dbReference>
<evidence type="ECO:0000256" key="1">
    <source>
        <dbReference type="ARBA" id="ARBA00009437"/>
    </source>
</evidence>
<keyword evidence="4" id="KW-0804">Transcription</keyword>
<evidence type="ECO:0000256" key="2">
    <source>
        <dbReference type="ARBA" id="ARBA00023015"/>
    </source>
</evidence>
<dbReference type="GO" id="GO:0003677">
    <property type="term" value="F:DNA binding"/>
    <property type="evidence" value="ECO:0007669"/>
    <property type="project" value="UniProtKB-KW"/>
</dbReference>
<proteinExistence type="inferred from homology"/>
<dbReference type="InterPro" id="IPR005119">
    <property type="entry name" value="LysR_subst-bd"/>
</dbReference>
<dbReference type="AlphaFoldDB" id="A0A840REA0"/>
<comment type="similarity">
    <text evidence="1">Belongs to the LysR transcriptional regulatory family.</text>
</comment>
<keyword evidence="2" id="KW-0805">Transcription regulation</keyword>
<dbReference type="InterPro" id="IPR036388">
    <property type="entry name" value="WH-like_DNA-bd_sf"/>
</dbReference>
<dbReference type="PANTHER" id="PTHR30118:SF15">
    <property type="entry name" value="TRANSCRIPTIONAL REGULATORY PROTEIN"/>
    <property type="match status" value="1"/>
</dbReference>
<organism evidence="6 7">
    <name type="scientific">Silvimonas terrae</name>
    <dbReference type="NCBI Taxonomy" id="300266"/>
    <lineage>
        <taxon>Bacteria</taxon>
        <taxon>Pseudomonadati</taxon>
        <taxon>Pseudomonadota</taxon>
        <taxon>Betaproteobacteria</taxon>
        <taxon>Neisseriales</taxon>
        <taxon>Chitinibacteraceae</taxon>
        <taxon>Silvimonas</taxon>
    </lineage>
</organism>
<protein>
    <submittedName>
        <fullName evidence="6">DNA-binding transcriptional LysR family regulator</fullName>
    </submittedName>
</protein>
<evidence type="ECO:0000313" key="6">
    <source>
        <dbReference type="EMBL" id="MBB5190581.1"/>
    </source>
</evidence>
<dbReference type="Gene3D" id="3.40.190.10">
    <property type="entry name" value="Periplasmic binding protein-like II"/>
    <property type="match status" value="2"/>
</dbReference>
<accession>A0A840REA0</accession>
<dbReference type="SUPFAM" id="SSF53850">
    <property type="entry name" value="Periplasmic binding protein-like II"/>
    <property type="match status" value="1"/>
</dbReference>
<evidence type="ECO:0000313" key="7">
    <source>
        <dbReference type="Proteomes" id="UP000543030"/>
    </source>
</evidence>
<dbReference type="InterPro" id="IPR050389">
    <property type="entry name" value="LysR-type_TF"/>
</dbReference>
<gene>
    <name evidence="6" type="ORF">HNQ50_001303</name>
</gene>
<dbReference type="PROSITE" id="PS50931">
    <property type="entry name" value="HTH_LYSR"/>
    <property type="match status" value="1"/>
</dbReference>
<dbReference type="PANTHER" id="PTHR30118">
    <property type="entry name" value="HTH-TYPE TRANSCRIPTIONAL REGULATOR LEUO-RELATED"/>
    <property type="match status" value="1"/>
</dbReference>
<dbReference type="RefSeq" id="WP_184098732.1">
    <property type="nucleotide sequence ID" value="NZ_JACHHN010000002.1"/>
</dbReference>
<dbReference type="Proteomes" id="UP000543030">
    <property type="component" value="Unassembled WGS sequence"/>
</dbReference>
<sequence length="304" mass="33595">MHLARLDLNLLKSLDVLLAECNVTRAAGRLNLSQPALSSQLKQLRALFDDPLLVPGGPRGMLPTPRALALQEPLRDYLAQLMALVAEQKGFDPATAARTWRLSASDAVHSVVVPGLLRRLRARAPTCRLALLQPTPNLLLEMASTNEVDLILASQPSMPDQLKHRELYQERFVCVMRKDHPLAARPLDLDTFCAVSHLLSSTSGGKFEGIVDDTLAGLGRTRHVMLSVPSFLLVPSLLANSDLISTVPLRMARTWQDRVTLLAPPCEIAGFAMEMGWHPRNHADPALRWLREQIMDVVREELAA</sequence>
<feature type="domain" description="HTH lysR-type" evidence="5">
    <location>
        <begin position="6"/>
        <end position="64"/>
    </location>
</feature>
<dbReference type="Pfam" id="PF00126">
    <property type="entry name" value="HTH_1"/>
    <property type="match status" value="1"/>
</dbReference>